<proteinExistence type="inferred from homology"/>
<evidence type="ECO:0000256" key="28">
    <source>
        <dbReference type="ARBA" id="ARBA00076479"/>
    </source>
</evidence>
<feature type="domain" description="C2H2-type" evidence="34">
    <location>
        <begin position="840"/>
        <end position="867"/>
    </location>
</feature>
<dbReference type="SMART" id="SM00225">
    <property type="entry name" value="BTB"/>
    <property type="match status" value="1"/>
</dbReference>
<feature type="domain" description="C2H2-type" evidence="34">
    <location>
        <begin position="784"/>
        <end position="811"/>
    </location>
</feature>
<feature type="domain" description="BTB" evidence="33">
    <location>
        <begin position="447"/>
        <end position="514"/>
    </location>
</feature>
<protein>
    <recommendedName>
        <fullName evidence="20">Dual specificity mitogen-activated protein kinase kinase 2</fullName>
        <ecNumber evidence="19">2.7.12.2</ecNumber>
    </recommendedName>
    <alternativeName>
        <fullName evidence="22">ERK activator kinase 2</fullName>
    </alternativeName>
    <alternativeName>
        <fullName evidence="28">Leukemia/lymphoma-related factor</fullName>
    </alternativeName>
    <alternativeName>
        <fullName evidence="21">MAPK/ERK kinase 2</fullName>
    </alternativeName>
    <alternativeName>
        <fullName evidence="27">Zinc finger and BTB domain-containing protein 7A</fullName>
    </alternativeName>
</protein>
<gene>
    <name evidence="35" type="ORF">LTLLF_136630</name>
</gene>
<evidence type="ECO:0000256" key="4">
    <source>
        <dbReference type="ARBA" id="ARBA00022553"/>
    </source>
</evidence>
<dbReference type="InterPro" id="IPR036236">
    <property type="entry name" value="Znf_C2H2_sf"/>
</dbReference>
<dbReference type="GO" id="GO:0004713">
    <property type="term" value="F:protein tyrosine kinase activity"/>
    <property type="evidence" value="ECO:0007669"/>
    <property type="project" value="UniProtKB-KW"/>
</dbReference>
<dbReference type="EC" id="2.7.12.2" evidence="19"/>
<evidence type="ECO:0000256" key="5">
    <source>
        <dbReference type="ARBA" id="ARBA00022679"/>
    </source>
</evidence>
<keyword evidence="8 30" id="KW-0547">Nucleotide-binding</keyword>
<keyword evidence="9 29" id="KW-0863">Zinc-finger</keyword>
<dbReference type="InterPro" id="IPR000719">
    <property type="entry name" value="Prot_kinase_dom"/>
</dbReference>
<dbReference type="InterPro" id="IPR050915">
    <property type="entry name" value="MAP_kinase_kinase"/>
</dbReference>
<evidence type="ECO:0000256" key="2">
    <source>
        <dbReference type="ARBA" id="ARBA00004170"/>
    </source>
</evidence>
<evidence type="ECO:0000256" key="23">
    <source>
        <dbReference type="ARBA" id="ARBA00049014"/>
    </source>
</evidence>
<dbReference type="FunFam" id="1.10.510.10:FF:000115">
    <property type="entry name" value="Dual specificity mitogen-activated protein kinase kinase 1"/>
    <property type="match status" value="1"/>
</dbReference>
<evidence type="ECO:0000256" key="26">
    <source>
        <dbReference type="ARBA" id="ARBA00064893"/>
    </source>
</evidence>
<dbReference type="InterPro" id="IPR011333">
    <property type="entry name" value="SKP1/BTB/POZ_sf"/>
</dbReference>
<dbReference type="GO" id="GO:0005634">
    <property type="term" value="C:nucleus"/>
    <property type="evidence" value="ECO:0007669"/>
    <property type="project" value="UniProtKB-SubCell"/>
</dbReference>
<dbReference type="GO" id="GO:0005739">
    <property type="term" value="C:mitochondrion"/>
    <property type="evidence" value="ECO:0007669"/>
    <property type="project" value="UniProtKB-ARBA"/>
</dbReference>
<dbReference type="SMART" id="SM00355">
    <property type="entry name" value="ZnF_C2H2"/>
    <property type="match status" value="4"/>
</dbReference>
<evidence type="ECO:0000256" key="13">
    <source>
        <dbReference type="ARBA" id="ARBA00023015"/>
    </source>
</evidence>
<evidence type="ECO:0000256" key="17">
    <source>
        <dbReference type="ARBA" id="ARBA00023242"/>
    </source>
</evidence>
<dbReference type="GO" id="GO:2000641">
    <property type="term" value="P:regulation of early endosome to late endosome transport"/>
    <property type="evidence" value="ECO:0007669"/>
    <property type="project" value="UniProtKB-ARBA"/>
</dbReference>
<accession>A0A8J6GIJ6</accession>
<dbReference type="InterPro" id="IPR017441">
    <property type="entry name" value="Protein_kinase_ATP_BS"/>
</dbReference>
<dbReference type="InterPro" id="IPR008271">
    <property type="entry name" value="Ser/Thr_kinase_AS"/>
</dbReference>
<comment type="subcellular location">
    <subcellularLocation>
        <location evidence="2">Membrane</location>
        <topology evidence="2">Peripheral membrane protein</topology>
    </subcellularLocation>
    <subcellularLocation>
        <location evidence="1">Nucleus</location>
    </subcellularLocation>
</comment>
<dbReference type="GO" id="GO:0005829">
    <property type="term" value="C:cytosol"/>
    <property type="evidence" value="ECO:0007669"/>
    <property type="project" value="UniProtKB-ARBA"/>
</dbReference>
<dbReference type="GO" id="GO:0005524">
    <property type="term" value="F:ATP binding"/>
    <property type="evidence" value="ECO:0007669"/>
    <property type="project" value="UniProtKB-UniRule"/>
</dbReference>
<dbReference type="FunFam" id="3.30.200.20:FF:000100">
    <property type="entry name" value="Dual specificity mitogen-activated protein kinase kinase 1"/>
    <property type="match status" value="1"/>
</dbReference>
<feature type="compositionally biased region" description="Low complexity" evidence="31">
    <location>
        <begin position="688"/>
        <end position="697"/>
    </location>
</feature>
<evidence type="ECO:0000256" key="11">
    <source>
        <dbReference type="ARBA" id="ARBA00022833"/>
    </source>
</evidence>
<dbReference type="GO" id="GO:0005769">
    <property type="term" value="C:early endosome"/>
    <property type="evidence" value="ECO:0007669"/>
    <property type="project" value="UniProtKB-ARBA"/>
</dbReference>
<dbReference type="PROSITE" id="PS00108">
    <property type="entry name" value="PROTEIN_KINASE_ST"/>
    <property type="match status" value="1"/>
</dbReference>
<dbReference type="InterPro" id="IPR013087">
    <property type="entry name" value="Znf_C2H2_type"/>
</dbReference>
<dbReference type="PROSITE" id="PS00107">
    <property type="entry name" value="PROTEIN_KINASE_ATP"/>
    <property type="match status" value="1"/>
</dbReference>
<evidence type="ECO:0000256" key="9">
    <source>
        <dbReference type="ARBA" id="ARBA00022771"/>
    </source>
</evidence>
<dbReference type="GO" id="GO:0005770">
    <property type="term" value="C:late endosome"/>
    <property type="evidence" value="ECO:0007669"/>
    <property type="project" value="UniProtKB-ARBA"/>
</dbReference>
<sequence>MLARRKPVLPALTINPAIAEGPSPTSEGASEANLVDLQKKLEELDLDEQQRKRLEAFLTQKAKVGELKDDDFERISELGAGNGGVVTKAQHRPSGLIMARKLIHLEIKPAVRNQIIRELQVLHECNSPYIVGFYGAFYSDGEISICMEHMDGGSLDQVLKEAKRIPEDILGKVSIAVLRGLAYLREKHQIMHRDVKPSNILVNSRGEIKLCDFGVSGQLIDSMANSFVGTRSYMSPERLQGTHYSVQSDIWSMGLSLVELAIGRYPIPPPDAKELEASFGRPVVDGADGEPHSVSPRPRPPGRPISVICSLSCQVGHGMDSRPAMAIFELLDYIVNEPPPKLPSGVFSSDFQEFVNKCLIKNPAERADLKMLMNHAFIKRSEGEEVDFAGWLCRTLRLKQPSTPTRSAVSAGKMAGGVDGPIGIPFPDHSSDILSGLNEQRTQGLLCDVVILVEGREFPTHRSVLAACSQYFKKLFTSGAVVDQQNVYEIDFVSAEALTALMDFAYTATLTVSTANVGDILSAARLLEIPAVSHVCADLLERQILAADDVGDAGQPDGAGPTDQRNLLRAKEYLEFFRSNPMNSLPPAAFPWPGFGAPEDDLDATKDAVAAAVAAVAAGDCNGLDFYGPGPPAERPPAGDGDEGDSTPGLWPERDEDAPAGGLFPPPTAPPAATQNGHYGRVGEEEAASLSEAAPEPGDSPGFLSGAAEGEDGDAADVDGLAASTLLQQMMSSVGRGDSDEESRADDKGVMDYYLKYFSGAHDGDVYPAWSQKGEKKIRAKAFQKCPICEKVIQGAGKLPRHIRTHTGEKPYECNICKVRFTRQDKLKVHMRKHTGEKPYLCQQCGAAFAHNYDLKNHMRVHTGLRPYQCDSCCKTFVRSDHLHRHLKKDGCNGVPSRRGRKPRVRGVPPDVPTGAAAPPGLPDTPRNGQEKHFKDEDEDEDEASPDGSGRLNVAGSGSDGAGGPAVATAEGNFAT</sequence>
<feature type="domain" description="Protein kinase" evidence="32">
    <location>
        <begin position="72"/>
        <end position="378"/>
    </location>
</feature>
<dbReference type="PROSITE" id="PS00028">
    <property type="entry name" value="ZINC_FINGER_C2H2_1"/>
    <property type="match status" value="3"/>
</dbReference>
<dbReference type="GO" id="GO:0003700">
    <property type="term" value="F:DNA-binding transcription factor activity"/>
    <property type="evidence" value="ECO:0007669"/>
    <property type="project" value="UniProtKB-ARBA"/>
</dbReference>
<keyword evidence="12 30" id="KW-0067">ATP-binding</keyword>
<evidence type="ECO:0000256" key="14">
    <source>
        <dbReference type="ARBA" id="ARBA00023125"/>
    </source>
</evidence>
<dbReference type="CDD" id="cd18326">
    <property type="entry name" value="BTB_POZ_ZBTB7A"/>
    <property type="match status" value="1"/>
</dbReference>
<dbReference type="GO" id="GO:0008270">
    <property type="term" value="F:zinc ion binding"/>
    <property type="evidence" value="ECO:0007669"/>
    <property type="project" value="UniProtKB-KW"/>
</dbReference>
<dbReference type="GO" id="GO:0004674">
    <property type="term" value="F:protein serine/threonine kinase activity"/>
    <property type="evidence" value="ECO:0007669"/>
    <property type="project" value="UniProtKB-KW"/>
</dbReference>
<dbReference type="GO" id="GO:0090170">
    <property type="term" value="P:regulation of Golgi inheritance"/>
    <property type="evidence" value="ECO:0007669"/>
    <property type="project" value="UniProtKB-ARBA"/>
</dbReference>
<dbReference type="Pfam" id="PF00651">
    <property type="entry name" value="BTB"/>
    <property type="match status" value="1"/>
</dbReference>
<dbReference type="SUPFAM" id="SSF57667">
    <property type="entry name" value="beta-beta-alpha zinc fingers"/>
    <property type="match status" value="2"/>
</dbReference>
<name>A0A8J6GIJ6_MICOH</name>
<evidence type="ECO:0000256" key="3">
    <source>
        <dbReference type="ARBA" id="ARBA00022527"/>
    </source>
</evidence>
<comment type="catalytic activity">
    <reaction evidence="25">
        <text>L-tyrosyl-[protein] + ATP = O-phospho-L-tyrosyl-[protein] + ADP + H(+)</text>
        <dbReference type="Rhea" id="RHEA:10596"/>
        <dbReference type="Rhea" id="RHEA-COMP:10136"/>
        <dbReference type="Rhea" id="RHEA-COMP:20101"/>
        <dbReference type="ChEBI" id="CHEBI:15378"/>
        <dbReference type="ChEBI" id="CHEBI:30616"/>
        <dbReference type="ChEBI" id="CHEBI:46858"/>
        <dbReference type="ChEBI" id="CHEBI:61978"/>
        <dbReference type="ChEBI" id="CHEBI:456216"/>
        <dbReference type="EC" id="2.7.12.2"/>
    </reaction>
</comment>
<evidence type="ECO:0000313" key="35">
    <source>
        <dbReference type="EMBL" id="KAH0514226.1"/>
    </source>
</evidence>
<evidence type="ECO:0000256" key="22">
    <source>
        <dbReference type="ARBA" id="ARBA00042349"/>
    </source>
</evidence>
<evidence type="ECO:0000256" key="18">
    <source>
        <dbReference type="ARBA" id="ARBA00038035"/>
    </source>
</evidence>
<comment type="caution">
    <text evidence="35">The sequence shown here is derived from an EMBL/GenBank/DDBJ whole genome shotgun (WGS) entry which is preliminary data.</text>
</comment>
<dbReference type="SUPFAM" id="SSF56112">
    <property type="entry name" value="Protein kinase-like (PK-like)"/>
    <property type="match status" value="1"/>
</dbReference>
<dbReference type="FunFam" id="3.30.160.60:FF:001448">
    <property type="entry name" value="Zinc finger and BTB domain containing 7a"/>
    <property type="match status" value="1"/>
</dbReference>
<dbReference type="PROSITE" id="PS50011">
    <property type="entry name" value="PROTEIN_KINASE_DOM"/>
    <property type="match status" value="1"/>
</dbReference>
<dbReference type="EMBL" id="JAATJU010021265">
    <property type="protein sequence ID" value="KAH0514226.1"/>
    <property type="molecule type" value="Genomic_DNA"/>
</dbReference>
<evidence type="ECO:0000256" key="7">
    <source>
        <dbReference type="ARBA" id="ARBA00022737"/>
    </source>
</evidence>
<comment type="similarity">
    <text evidence="18">Belongs to the protein kinase superfamily. STE Ser/Thr protein kinase family. MAP kinase kinase subfamily.</text>
</comment>
<evidence type="ECO:0000256" key="6">
    <source>
        <dbReference type="ARBA" id="ARBA00022723"/>
    </source>
</evidence>
<evidence type="ECO:0000256" key="27">
    <source>
        <dbReference type="ARBA" id="ARBA00070670"/>
    </source>
</evidence>
<dbReference type="Pfam" id="PF00069">
    <property type="entry name" value="Pkinase"/>
    <property type="match status" value="1"/>
</dbReference>
<evidence type="ECO:0000313" key="36">
    <source>
        <dbReference type="Proteomes" id="UP000710432"/>
    </source>
</evidence>
<dbReference type="InterPro" id="IPR011009">
    <property type="entry name" value="Kinase-like_dom_sf"/>
</dbReference>
<keyword evidence="14" id="KW-0238">DNA-binding</keyword>
<evidence type="ECO:0000256" key="31">
    <source>
        <dbReference type="SAM" id="MobiDB-lite"/>
    </source>
</evidence>
<dbReference type="PROSITE" id="PS50157">
    <property type="entry name" value="ZINC_FINGER_C2H2_2"/>
    <property type="match status" value="4"/>
</dbReference>
<dbReference type="FunFam" id="3.30.160.60:FF:003388">
    <property type="entry name" value="Zinc finger and BTB domain-containing protein 7A"/>
    <property type="match status" value="1"/>
</dbReference>
<dbReference type="CDD" id="cd06615">
    <property type="entry name" value="PKc_MEK"/>
    <property type="match status" value="1"/>
</dbReference>
<evidence type="ECO:0000256" key="15">
    <source>
        <dbReference type="ARBA" id="ARBA00023137"/>
    </source>
</evidence>
<evidence type="ECO:0000256" key="20">
    <source>
        <dbReference type="ARBA" id="ARBA00040617"/>
    </source>
</evidence>
<evidence type="ECO:0000256" key="8">
    <source>
        <dbReference type="ARBA" id="ARBA00022741"/>
    </source>
</evidence>
<dbReference type="PROSITE" id="PS50097">
    <property type="entry name" value="BTB"/>
    <property type="match status" value="1"/>
</dbReference>
<feature type="region of interest" description="Disordered" evidence="31">
    <location>
        <begin position="627"/>
        <end position="715"/>
    </location>
</feature>
<feature type="domain" description="C2H2-type" evidence="34">
    <location>
        <begin position="812"/>
        <end position="839"/>
    </location>
</feature>
<dbReference type="FunFam" id="3.30.160.60:FF:000115">
    <property type="entry name" value="Zinc finger and BTB domain containing 7C"/>
    <property type="match status" value="1"/>
</dbReference>
<evidence type="ECO:0000259" key="34">
    <source>
        <dbReference type="PROSITE" id="PS50157"/>
    </source>
</evidence>
<keyword evidence="3" id="KW-0723">Serine/threonine-protein kinase</keyword>
<feature type="domain" description="C2H2-type" evidence="34">
    <location>
        <begin position="868"/>
        <end position="903"/>
    </location>
</feature>
<keyword evidence="15" id="KW-0829">Tyrosine-protein kinase</keyword>
<dbReference type="GO" id="GO:0016020">
    <property type="term" value="C:membrane"/>
    <property type="evidence" value="ECO:0007669"/>
    <property type="project" value="UniProtKB-SubCell"/>
</dbReference>
<comment type="subunit">
    <text evidence="26">Homodimer. Interacts with BCL6. Interacts with RELA; involved in the control by RELA of the accessibility of target gene promoters. Interacts with AR (via NR LBD domain); the interaction is direct and androgen-dependent. Interacts with NCOR1. Interacts with NCOR2. Interacts with SMAD4; the interaction is direct and stimulated by TGFB1. Interacts with HDAC1. Interacts with SP1; ZBTB7A prevents the binding to GC-rich motifs in promoters and represses the transcriptional activity of SP1. Interacts with the DNA-dependent protein kinase complex/DNA-PKc. Interacts with KHDRBS1; negatively regulates KHDRBS1 splicing activity.</text>
</comment>
<keyword evidence="6" id="KW-0479">Metal-binding</keyword>
<keyword evidence="5" id="KW-0808">Transferase</keyword>
<dbReference type="AlphaFoldDB" id="A0A8J6GIJ6"/>
<evidence type="ECO:0000256" key="24">
    <source>
        <dbReference type="ARBA" id="ARBA00049299"/>
    </source>
</evidence>
<evidence type="ECO:0000256" key="30">
    <source>
        <dbReference type="PROSITE-ProRule" id="PRU10141"/>
    </source>
</evidence>
<evidence type="ECO:0000256" key="21">
    <source>
        <dbReference type="ARBA" id="ARBA00042277"/>
    </source>
</evidence>
<dbReference type="FunFam" id="3.30.710.10:FF:000043">
    <property type="entry name" value="Zinc finger and BTB domain containing 7A"/>
    <property type="match status" value="1"/>
</dbReference>
<comment type="catalytic activity">
    <reaction evidence="23">
        <text>L-seryl-[protein] + ATP = O-phospho-L-seryl-[protein] + ADP + H(+)</text>
        <dbReference type="Rhea" id="RHEA:17989"/>
        <dbReference type="Rhea" id="RHEA-COMP:9863"/>
        <dbReference type="Rhea" id="RHEA-COMP:11604"/>
        <dbReference type="ChEBI" id="CHEBI:15378"/>
        <dbReference type="ChEBI" id="CHEBI:29999"/>
        <dbReference type="ChEBI" id="CHEBI:30616"/>
        <dbReference type="ChEBI" id="CHEBI:83421"/>
        <dbReference type="ChEBI" id="CHEBI:456216"/>
        <dbReference type="EC" id="2.7.12.2"/>
    </reaction>
</comment>
<evidence type="ECO:0000259" key="32">
    <source>
        <dbReference type="PROSITE" id="PS50011"/>
    </source>
</evidence>
<reference evidence="35" key="1">
    <citation type="submission" date="2020-03" db="EMBL/GenBank/DDBJ databases">
        <title>Studies in the Genomics of Life Span.</title>
        <authorList>
            <person name="Glass D."/>
        </authorList>
    </citation>
    <scope>NUCLEOTIDE SEQUENCE</scope>
    <source>
        <strain evidence="35">LTLLF</strain>
        <tissue evidence="35">Muscle</tissue>
    </source>
</reference>
<dbReference type="PANTHER" id="PTHR47448">
    <property type="entry name" value="DUAL SPECIFICITY MITOGEN-ACTIVATED PROTEIN KINASE KINASE DSOR1-LIKE PROTEIN"/>
    <property type="match status" value="1"/>
</dbReference>
<dbReference type="InterPro" id="IPR000210">
    <property type="entry name" value="BTB/POZ_dom"/>
</dbReference>
<feature type="binding site" evidence="30">
    <location>
        <position position="101"/>
    </location>
    <ligand>
        <name>ATP</name>
        <dbReference type="ChEBI" id="CHEBI:30616"/>
    </ligand>
</feature>
<evidence type="ECO:0000256" key="29">
    <source>
        <dbReference type="PROSITE-ProRule" id="PRU00042"/>
    </source>
</evidence>
<evidence type="ECO:0000256" key="12">
    <source>
        <dbReference type="ARBA" id="ARBA00022840"/>
    </source>
</evidence>
<evidence type="ECO:0000256" key="16">
    <source>
        <dbReference type="ARBA" id="ARBA00023163"/>
    </source>
</evidence>
<dbReference type="Gene3D" id="3.30.710.10">
    <property type="entry name" value="Potassium Channel Kv1.1, Chain A"/>
    <property type="match status" value="1"/>
</dbReference>
<comment type="catalytic activity">
    <reaction evidence="24">
        <text>L-threonyl-[protein] + ATP = O-phospho-L-threonyl-[protein] + ADP + H(+)</text>
        <dbReference type="Rhea" id="RHEA:46608"/>
        <dbReference type="Rhea" id="RHEA-COMP:11060"/>
        <dbReference type="Rhea" id="RHEA-COMP:11605"/>
        <dbReference type="ChEBI" id="CHEBI:15378"/>
        <dbReference type="ChEBI" id="CHEBI:30013"/>
        <dbReference type="ChEBI" id="CHEBI:30616"/>
        <dbReference type="ChEBI" id="CHEBI:61977"/>
        <dbReference type="ChEBI" id="CHEBI:456216"/>
        <dbReference type="EC" id="2.7.12.2"/>
    </reaction>
</comment>
<organism evidence="35 36">
    <name type="scientific">Microtus ochrogaster</name>
    <name type="common">Prairie vole</name>
    <dbReference type="NCBI Taxonomy" id="79684"/>
    <lineage>
        <taxon>Eukaryota</taxon>
        <taxon>Metazoa</taxon>
        <taxon>Chordata</taxon>
        <taxon>Craniata</taxon>
        <taxon>Vertebrata</taxon>
        <taxon>Euteleostomi</taxon>
        <taxon>Mammalia</taxon>
        <taxon>Eutheria</taxon>
        <taxon>Euarchontoglires</taxon>
        <taxon>Glires</taxon>
        <taxon>Rodentia</taxon>
        <taxon>Myomorpha</taxon>
        <taxon>Muroidea</taxon>
        <taxon>Cricetidae</taxon>
        <taxon>Arvicolinae</taxon>
        <taxon>Microtus</taxon>
    </lineage>
</organism>
<dbReference type="Gene3D" id="3.30.200.20">
    <property type="entry name" value="Phosphorylase Kinase, domain 1"/>
    <property type="match status" value="1"/>
</dbReference>
<dbReference type="Pfam" id="PF00096">
    <property type="entry name" value="zf-C2H2"/>
    <property type="match status" value="2"/>
</dbReference>
<dbReference type="Gene3D" id="3.30.160.60">
    <property type="entry name" value="Classic Zinc Finger"/>
    <property type="match status" value="4"/>
</dbReference>
<feature type="region of interest" description="Disordered" evidence="31">
    <location>
        <begin position="888"/>
        <end position="976"/>
    </location>
</feature>
<feature type="compositionally biased region" description="Low complexity" evidence="31">
    <location>
        <begin position="906"/>
        <end position="915"/>
    </location>
</feature>
<keyword evidence="16" id="KW-0804">Transcription</keyword>
<dbReference type="GO" id="GO:0003677">
    <property type="term" value="F:DNA binding"/>
    <property type="evidence" value="ECO:0007669"/>
    <property type="project" value="UniProtKB-KW"/>
</dbReference>
<dbReference type="GO" id="GO:0004708">
    <property type="term" value="F:MAP kinase kinase activity"/>
    <property type="evidence" value="ECO:0007669"/>
    <property type="project" value="UniProtKB-EC"/>
</dbReference>
<dbReference type="FunFam" id="3.30.160.60:FF:000138">
    <property type="entry name" value="Zinc finger and BTB domain containing 7C"/>
    <property type="match status" value="1"/>
</dbReference>
<dbReference type="SUPFAM" id="SSF54695">
    <property type="entry name" value="POZ domain"/>
    <property type="match status" value="1"/>
</dbReference>
<evidence type="ECO:0000259" key="33">
    <source>
        <dbReference type="PROSITE" id="PS50097"/>
    </source>
</evidence>
<dbReference type="Gene3D" id="1.10.510.10">
    <property type="entry name" value="Transferase(Phosphotransferase) domain 1"/>
    <property type="match status" value="1"/>
</dbReference>
<keyword evidence="13" id="KW-0805">Transcription regulation</keyword>
<dbReference type="GO" id="GO:0005925">
    <property type="term" value="C:focal adhesion"/>
    <property type="evidence" value="ECO:0007669"/>
    <property type="project" value="UniProtKB-ARBA"/>
</dbReference>
<dbReference type="Proteomes" id="UP000710432">
    <property type="component" value="Unassembled WGS sequence"/>
</dbReference>
<evidence type="ECO:0000256" key="25">
    <source>
        <dbReference type="ARBA" id="ARBA00051693"/>
    </source>
</evidence>
<evidence type="ECO:0000256" key="1">
    <source>
        <dbReference type="ARBA" id="ARBA00004123"/>
    </source>
</evidence>
<keyword evidence="10" id="KW-0418">Kinase</keyword>
<keyword evidence="7" id="KW-0677">Repeat</keyword>
<dbReference type="GO" id="GO:0032872">
    <property type="term" value="P:regulation of stress-activated MAPK cascade"/>
    <property type="evidence" value="ECO:0007669"/>
    <property type="project" value="UniProtKB-ARBA"/>
</dbReference>
<evidence type="ECO:0000256" key="10">
    <source>
        <dbReference type="ARBA" id="ARBA00022777"/>
    </source>
</evidence>
<dbReference type="PANTHER" id="PTHR47448:SF3">
    <property type="entry name" value="MITOGEN-ACTIVATED PROTEIN KINASE KINASE 2"/>
    <property type="match status" value="1"/>
</dbReference>
<keyword evidence="17" id="KW-0539">Nucleus</keyword>
<evidence type="ECO:0000256" key="19">
    <source>
        <dbReference type="ARBA" id="ARBA00038999"/>
    </source>
</evidence>
<keyword evidence="4" id="KW-0597">Phosphoprotein</keyword>
<dbReference type="SMART" id="SM00220">
    <property type="entry name" value="S_TKc"/>
    <property type="match status" value="1"/>
</dbReference>
<keyword evidence="11" id="KW-0862">Zinc</keyword>